<reference evidence="7" key="1">
    <citation type="submission" date="2021-11" db="EMBL/GenBank/DDBJ databases">
        <authorList>
            <consortium name="Genoscope - CEA"/>
            <person name="William W."/>
        </authorList>
    </citation>
    <scope>NUCLEOTIDE SEQUENCE</scope>
</reference>
<organism evidence="7 8">
    <name type="scientific">Pelagomonas calceolata</name>
    <dbReference type="NCBI Taxonomy" id="35677"/>
    <lineage>
        <taxon>Eukaryota</taxon>
        <taxon>Sar</taxon>
        <taxon>Stramenopiles</taxon>
        <taxon>Ochrophyta</taxon>
        <taxon>Pelagophyceae</taxon>
        <taxon>Pelagomonadales</taxon>
        <taxon>Pelagomonadaceae</taxon>
        <taxon>Pelagomonas</taxon>
    </lineage>
</organism>
<comment type="caution">
    <text evidence="7">The sequence shown here is derived from an EMBL/GenBank/DDBJ whole genome shotgun (WGS) entry which is preliminary data.</text>
</comment>
<keyword evidence="3 5" id="KW-0378">Hydrolase</keyword>
<dbReference type="EMBL" id="CAKKNE010000004">
    <property type="protein sequence ID" value="CAH0373946.1"/>
    <property type="molecule type" value="Genomic_DNA"/>
</dbReference>
<evidence type="ECO:0000256" key="3">
    <source>
        <dbReference type="ARBA" id="ARBA00022801"/>
    </source>
</evidence>
<dbReference type="GO" id="GO:0005737">
    <property type="term" value="C:cytoplasm"/>
    <property type="evidence" value="ECO:0007669"/>
    <property type="project" value="TreeGrafter"/>
</dbReference>
<dbReference type="InterPro" id="IPR027417">
    <property type="entry name" value="P-loop_NTPase"/>
</dbReference>
<dbReference type="PANTHER" id="PTHR21231">
    <property type="entry name" value="XPA-BINDING PROTEIN 1-RELATED"/>
    <property type="match status" value="1"/>
</dbReference>
<dbReference type="Gene3D" id="3.40.50.300">
    <property type="entry name" value="P-loop containing nucleotide triphosphate hydrolases"/>
    <property type="match status" value="1"/>
</dbReference>
<sequence length="351" mass="38600">MPLYGAVVVGPPGAGKSTFCAGLCRYLSLAERPCALVNLDPACEGEGLTKFAIDVRDFVSVDAVMKDQKLGPNGALRYCLEQLWKSNWLKDQITSLEEDDCFPYVVFDCPGQTELYVHDHSLRGILDDVRREFDARFTAAHLVDVAQCAVPTSYVAACLLSLTAMLRLELPHINILTKMDMANRYDLAMPLEFFREAQELHRIAPFCGVQPCSLDEDNVEEEPSAYARQLQKLSGKICELVDDFSLVCYEPLDVSDGESVAKVVRLLDKCNGHPCGVHAPQSLIEDATELFLLHRGGTDGPSISVDGDNRGAAGRDREPRRAPRTVRTHNIGAPPPDVGQRGPGSFSWYAS</sequence>
<evidence type="ECO:0000256" key="4">
    <source>
        <dbReference type="ARBA" id="ARBA00023134"/>
    </source>
</evidence>
<evidence type="ECO:0000256" key="5">
    <source>
        <dbReference type="RuleBase" id="RU365059"/>
    </source>
</evidence>
<keyword evidence="4 5" id="KW-0342">GTP-binding</keyword>
<evidence type="ECO:0000313" key="8">
    <source>
        <dbReference type="Proteomes" id="UP000789595"/>
    </source>
</evidence>
<dbReference type="AlphaFoldDB" id="A0A8J2X4A2"/>
<dbReference type="PANTHER" id="PTHR21231:SF3">
    <property type="entry name" value="GPN-LOOP GTPASE 2"/>
    <property type="match status" value="1"/>
</dbReference>
<feature type="compositionally biased region" description="Basic and acidic residues" evidence="6">
    <location>
        <begin position="307"/>
        <end position="321"/>
    </location>
</feature>
<keyword evidence="8" id="KW-1185">Reference proteome</keyword>
<protein>
    <recommendedName>
        <fullName evidence="5">GPN-loop GTPase 2</fullName>
    </recommendedName>
</protein>
<dbReference type="GO" id="GO:0003924">
    <property type="term" value="F:GTPase activity"/>
    <property type="evidence" value="ECO:0007669"/>
    <property type="project" value="TreeGrafter"/>
</dbReference>
<evidence type="ECO:0000256" key="2">
    <source>
        <dbReference type="ARBA" id="ARBA00022741"/>
    </source>
</evidence>
<comment type="similarity">
    <text evidence="1 5">Belongs to the GPN-loop GTPase family.</text>
</comment>
<comment type="subunit">
    <text evidence="5">Binds to RNA polymerase II (RNAPII).</text>
</comment>
<gene>
    <name evidence="7" type="ORF">PECAL_4P11970</name>
</gene>
<dbReference type="OrthoDB" id="5839at2759"/>
<dbReference type="Proteomes" id="UP000789595">
    <property type="component" value="Unassembled WGS sequence"/>
</dbReference>
<dbReference type="Pfam" id="PF03029">
    <property type="entry name" value="ATP_bind_1"/>
    <property type="match status" value="1"/>
</dbReference>
<evidence type="ECO:0000256" key="6">
    <source>
        <dbReference type="SAM" id="MobiDB-lite"/>
    </source>
</evidence>
<accession>A0A8J2X4A2</accession>
<proteinExistence type="inferred from homology"/>
<dbReference type="GO" id="GO:0005525">
    <property type="term" value="F:GTP binding"/>
    <property type="evidence" value="ECO:0007669"/>
    <property type="project" value="UniProtKB-KW"/>
</dbReference>
<name>A0A8J2X4A2_9STRA</name>
<dbReference type="SUPFAM" id="SSF52540">
    <property type="entry name" value="P-loop containing nucleoside triphosphate hydrolases"/>
    <property type="match status" value="1"/>
</dbReference>
<evidence type="ECO:0000256" key="1">
    <source>
        <dbReference type="ARBA" id="ARBA00005290"/>
    </source>
</evidence>
<feature type="region of interest" description="Disordered" evidence="6">
    <location>
        <begin position="301"/>
        <end position="351"/>
    </location>
</feature>
<evidence type="ECO:0000313" key="7">
    <source>
        <dbReference type="EMBL" id="CAH0373946.1"/>
    </source>
</evidence>
<keyword evidence="2 5" id="KW-0547">Nucleotide-binding</keyword>
<comment type="function">
    <text evidence="5">Small GTPase required for proper localization of RNA polymerase II and III (RNAPII and RNAPIII). May act at an RNAP assembly step prior to nuclear import.</text>
</comment>
<dbReference type="InterPro" id="IPR004130">
    <property type="entry name" value="Gpn"/>
</dbReference>